<dbReference type="SUPFAM" id="SSF48371">
    <property type="entry name" value="ARM repeat"/>
    <property type="match status" value="1"/>
</dbReference>
<keyword evidence="2" id="KW-1185">Reference proteome</keyword>
<dbReference type="GeneID" id="111019939"/>
<dbReference type="KEGG" id="mcha:111019939"/>
<evidence type="ECO:0000313" key="2">
    <source>
        <dbReference type="Proteomes" id="UP000504603"/>
    </source>
</evidence>
<dbReference type="Pfam" id="PF12530">
    <property type="entry name" value="DUF3730"/>
    <property type="match status" value="2"/>
</dbReference>
<proteinExistence type="predicted"/>
<organism evidence="2 3">
    <name type="scientific">Momordica charantia</name>
    <name type="common">Bitter gourd</name>
    <name type="synonym">Balsam pear</name>
    <dbReference type="NCBI Taxonomy" id="3673"/>
    <lineage>
        <taxon>Eukaryota</taxon>
        <taxon>Viridiplantae</taxon>
        <taxon>Streptophyta</taxon>
        <taxon>Embryophyta</taxon>
        <taxon>Tracheophyta</taxon>
        <taxon>Spermatophyta</taxon>
        <taxon>Magnoliopsida</taxon>
        <taxon>eudicotyledons</taxon>
        <taxon>Gunneridae</taxon>
        <taxon>Pentapetalae</taxon>
        <taxon>rosids</taxon>
        <taxon>fabids</taxon>
        <taxon>Cucurbitales</taxon>
        <taxon>Cucurbitaceae</taxon>
        <taxon>Momordiceae</taxon>
        <taxon>Momordica</taxon>
    </lineage>
</organism>
<dbReference type="InterPro" id="IPR045163">
    <property type="entry name" value="Focadhesin/RST1"/>
</dbReference>
<dbReference type="PANTHER" id="PTHR16212">
    <property type="entry name" value="FOCADHESIN FAMILY MEMBER"/>
    <property type="match status" value="1"/>
</dbReference>
<evidence type="ECO:0000259" key="1">
    <source>
        <dbReference type="Pfam" id="PF12530"/>
    </source>
</evidence>
<sequence>MDSYDSLLQKLRLPQPSLQRFAVTSIFCKLRTAPKHLNSDSGPGREAISQCLLHSSPAVVDQSVRELCRFVKDSQMDVYRGLMELQAALEGSESRFVDVFVKGLGFLVQFGFRKHNGKWQFGSTETHPFVKVLSCRVDVQAQLLHQIPLFMVQKKSLGMEAVGEFLSPFVNYSILRTQSSGLSSSSFSRNLISSIMSVCCSFPHEAMPLFALLTRSLKFVPCKTLEDFWNFIHLVESLVDTCTVVLKLLVTNGSHLIMEAQQRSIELLDTILSLYACLDRHVSGFERIIELSKYLLLVQKDLGMQYVPKLSSAFPSLFTILIKSELEHEQLLILKLLLSLLRWKAEHDVPNRTRTLVPSEELLFVFPAISLMSSPSKSIKGAATELLSILEKFLVTLSMTTKDEVVKERGFHFPSISTPGSIVVKLLEKLRFQELSSLSSRFFLGQSNGKDDNDLPRKCWTHKLREYSLWIVDRRKSLLPLSQFEELFVSEMPFLVSAITAVMVVHHSLASDAVQLLAAIGILDPKIGFQLLLLVLFYSNIFSRKEVDRQDMVLKLLAILPCLASHSEMVPFIVEAISPMLRKDSKPVLYATATRLLCQTWEINDRVFGSLQTVLIPKGFSDFASEREICLSLAASIRDVCRKDADRGVDLILSVSACIESPDPRIQALGFQGLAHLCEADVIDFYTAWEVIAEYPLDYSANPILAKSLCNLLRWGAIDAEVYPDASSDIIRILFAVGTSTTSCEHDLQWTKAKASAFDALAQYEVPLLENISDFKERCTSLLSTETDLNILSAIKDLLVKIIAYEHSNRRRLVKEKRVAGSKIEKLLDVFPRLLFSSGNRSNVKELPAAALLCHSFSSRKGNDPARRTPDKHASYENALCEIAESLQLSRNIVMAVLALESWKPFMERWLKSEILSFDVRDTAVMSDKTCKAANDILKIVIHAAEEALPRSAENMALAMGALCMVLPQSAHAVKSTASKFLLNWLFQYEHEHRQWPSAISLGIISSCLHVTDHKLKFQNISGLLEVLSVSKSILVKGACGLGLGYSSHDLLSRVEIVDKSKLDKDKQTTKIEEVELLGAIVRALSLMICQFTKSSKDMLEDLSVLFPVHSFDISVDAQLLHENGDLEEEVWGVAGLILGLANTIVAIYKAGEYDAVLKIKSLITSWIPHGNSVLQCSGSFDEDASRSLSVGSCLALPTIMMFCHRLELINGNELDHLVNTYKEIISELLSVKRSSTSHQNLMMASCIGAGNLLACILNEGVHSIEVGCVKELLELFRRCYSNPYNPMIHFGGMLGVVNSMGVGVGSLFNVHPTTTSSVQAEHDLMESSHLMGPLLSSHVCEPLLTSLMQEMYLVAQNSDDNQLQQYAAWAVSFLRHNIWSKQFSKLQILNETNVAGSRSIPQNFQMDGVVMRLCNLLMQVNLSRTVATTHIDTVVTTLRCLSQAPRLPTLDWGAIIRRCIRYEDQVSELPPPGSALRKGSLKEECLKFSLAHANQFDELLIFLDELSDISRFRKLVLNLQSCLLIHLADLVKVFSNSRVEKLLDDMTRYLPSVYSDQLYNNYEKHLLSISCWKGLYQCLEEASLDSLECVSHIENLMEALFTMLPTLPSCTNTEVDEVHSPKEWFEAIRCLGKARQTWLLKFLQISPEDLVSRDEKFFEVLKKMKAKAKLIRNGSLPLSELGKMKTLMLNLKSQDVWDVLIEVAAAVQLAEGNVKRQWLVDAVEISCVSVYPSTALQFLGLLSGGFCKYMPLLILDPRAVLDDLPVTLNSLLSVSGWGSIVEPVASHLLASTERIYYSVTDSPNVDGAHSSQAIDESEIDIGVSLLHVMHNTCVSLKDFLPLERQIRLANMNMKLYDGRTFVY</sequence>
<dbReference type="OrthoDB" id="6125419at2759"/>
<evidence type="ECO:0000313" key="3">
    <source>
        <dbReference type="RefSeq" id="XP_022152150.1"/>
    </source>
</evidence>
<reference evidence="3" key="1">
    <citation type="submission" date="2025-08" db="UniProtKB">
        <authorList>
            <consortium name="RefSeq"/>
        </authorList>
    </citation>
    <scope>IDENTIFICATION</scope>
    <source>
        <strain evidence="3">OHB3-1</strain>
    </source>
</reference>
<feature type="domain" description="DUF3730" evidence="1">
    <location>
        <begin position="82"/>
        <end position="348"/>
    </location>
</feature>
<feature type="domain" description="DUF3730" evidence="1">
    <location>
        <begin position="533"/>
        <end position="758"/>
    </location>
</feature>
<accession>A0A6J1DD42</accession>
<protein>
    <submittedName>
        <fullName evidence="3">Protein RST1</fullName>
    </submittedName>
</protein>
<dbReference type="InterPro" id="IPR022542">
    <property type="entry name" value="FOCAD/RST1_DUF3730"/>
</dbReference>
<dbReference type="RefSeq" id="XP_022152150.1">
    <property type="nucleotide sequence ID" value="XM_022296458.1"/>
</dbReference>
<name>A0A6J1DD42_MOMCH</name>
<dbReference type="Proteomes" id="UP000504603">
    <property type="component" value="Unplaced"/>
</dbReference>
<dbReference type="PANTHER" id="PTHR16212:SF4">
    <property type="entry name" value="FOCADHESIN"/>
    <property type="match status" value="1"/>
</dbReference>
<gene>
    <name evidence="3" type="primary">LOC111019939</name>
</gene>
<dbReference type="InterPro" id="IPR016024">
    <property type="entry name" value="ARM-type_fold"/>
</dbReference>
<dbReference type="GO" id="GO:0060147">
    <property type="term" value="P:regulation of post-transcriptional gene silencing"/>
    <property type="evidence" value="ECO:0007669"/>
    <property type="project" value="InterPro"/>
</dbReference>